<proteinExistence type="predicted"/>
<sequence length="77" mass="8962">DDAATLQNQLCEGNRKYEQLQLSYTSVDQKLRNITLEKDQCFETNEKMSKEKILLEGRLTTATEKNCCRRRTKSAEC</sequence>
<organism evidence="1 2">
    <name type="scientific">Wuchereria bancrofti</name>
    <dbReference type="NCBI Taxonomy" id="6293"/>
    <lineage>
        <taxon>Eukaryota</taxon>
        <taxon>Metazoa</taxon>
        <taxon>Ecdysozoa</taxon>
        <taxon>Nematoda</taxon>
        <taxon>Chromadorea</taxon>
        <taxon>Rhabditida</taxon>
        <taxon>Spirurina</taxon>
        <taxon>Spiruromorpha</taxon>
        <taxon>Filarioidea</taxon>
        <taxon>Onchocercidae</taxon>
        <taxon>Wuchereria</taxon>
    </lineage>
</organism>
<feature type="non-terminal residue" evidence="1">
    <location>
        <position position="1"/>
    </location>
</feature>
<evidence type="ECO:0000313" key="2">
    <source>
        <dbReference type="Proteomes" id="UP000004810"/>
    </source>
</evidence>
<reference evidence="2" key="1">
    <citation type="submission" date="2012-08" db="EMBL/GenBank/DDBJ databases">
        <title>The Genome Sequence of Wuchereria bancrofti.</title>
        <authorList>
            <person name="Nutman T.B."/>
            <person name="Fink D.L."/>
            <person name="Russ C."/>
            <person name="Young S."/>
            <person name="Zeng Q."/>
            <person name="Koehrsen M."/>
            <person name="Alvarado L."/>
            <person name="Berlin A."/>
            <person name="Chapman S.B."/>
            <person name="Chen Z."/>
            <person name="Freedman E."/>
            <person name="Gellesch M."/>
            <person name="Goldberg J."/>
            <person name="Griggs A."/>
            <person name="Gujja S."/>
            <person name="Heilman E.R."/>
            <person name="Heiman D."/>
            <person name="Hepburn T."/>
            <person name="Howarth C."/>
            <person name="Jen D."/>
            <person name="Larson L."/>
            <person name="Lewis B."/>
            <person name="Mehta T."/>
            <person name="Park D."/>
            <person name="Pearson M."/>
            <person name="Roberts A."/>
            <person name="Saif S."/>
            <person name="Shea T."/>
            <person name="Shenoy N."/>
            <person name="Sisk P."/>
            <person name="Stolte C."/>
            <person name="Sykes S."/>
            <person name="Walk T."/>
            <person name="White J."/>
            <person name="Yandava C."/>
            <person name="Haas B."/>
            <person name="Henn M.R."/>
            <person name="Nusbaum C."/>
            <person name="Birren B."/>
        </authorList>
    </citation>
    <scope>NUCLEOTIDE SEQUENCE [LARGE SCALE GENOMIC DNA]</scope>
    <source>
        <strain evidence="2">NA</strain>
    </source>
</reference>
<accession>J9DM04</accession>
<dbReference type="AlphaFoldDB" id="J9DM04"/>
<evidence type="ECO:0000313" key="1">
    <source>
        <dbReference type="EMBL" id="EJW70648.1"/>
    </source>
</evidence>
<gene>
    <name evidence="1" type="ORF">WUBG_18446</name>
</gene>
<protein>
    <submittedName>
        <fullName evidence="1">Uncharacterized protein</fullName>
    </submittedName>
</protein>
<name>J9DM04_WUCBA</name>
<dbReference type="EMBL" id="ADBV01021035">
    <property type="protein sequence ID" value="EJW70648.1"/>
    <property type="molecule type" value="Genomic_DNA"/>
</dbReference>
<dbReference type="Proteomes" id="UP000004810">
    <property type="component" value="Unassembled WGS sequence"/>
</dbReference>
<comment type="caution">
    <text evidence="1">The sequence shown here is derived from an EMBL/GenBank/DDBJ whole genome shotgun (WGS) entry which is preliminary data.</text>
</comment>